<dbReference type="InterPro" id="IPR017871">
    <property type="entry name" value="ABC_transporter-like_CS"/>
</dbReference>
<feature type="domain" description="ABC transmembrane type-1" evidence="13">
    <location>
        <begin position="410"/>
        <end position="590"/>
    </location>
</feature>
<dbReference type="CDD" id="cd03244">
    <property type="entry name" value="ABCC_MRP_domain2"/>
    <property type="match status" value="1"/>
</dbReference>
<evidence type="ECO:0000256" key="6">
    <source>
        <dbReference type="ARBA" id="ARBA00022840"/>
    </source>
</evidence>
<dbReference type="PANTHER" id="PTHR24223:SF456">
    <property type="entry name" value="MULTIDRUG RESISTANCE-ASSOCIATED PROTEIN LETHAL(2)03659"/>
    <property type="match status" value="1"/>
</dbReference>
<dbReference type="PANTHER" id="PTHR24223">
    <property type="entry name" value="ATP-BINDING CASSETTE SUB-FAMILY C"/>
    <property type="match status" value="1"/>
</dbReference>
<comment type="subcellular location">
    <subcellularLocation>
        <location evidence="1">Membrane</location>
        <topology evidence="1">Multi-pass membrane protein</topology>
    </subcellularLocation>
</comment>
<dbReference type="InterPro" id="IPR027417">
    <property type="entry name" value="P-loop_NTPase"/>
</dbReference>
<comment type="similarity">
    <text evidence="2">Belongs to the ABC transporter superfamily. ABCC family. Conjugate transporter (TC 3.A.1.208) subfamily.</text>
</comment>
<feature type="transmembrane region" description="Helical" evidence="10">
    <location>
        <begin position="330"/>
        <end position="350"/>
    </location>
</feature>
<sequence>MLVQKLLLALICAAALDADDCESEEEAKLLDVQLLQTSLQFSSKSRNTIRPEIAQVSEEAVPEEQSLLQTSLEVSLFSNASSVLGAEGWQLRNESCFTDGLLPIPGTKPLLLQLGTVHELTNIKDKTVHSTQTSLVLYFLDWEHLRPTLIMSCYLCLYLFSIVSINYHMTVSSQKAKEDKHKFEVVSQDSCLEDEVYNRSPLSWLCVSWLNPMVARLGASWSSAMSKCNPEDLAPLNPPEFQAYHAGNRFEDLWNEEVAKFGDQASFVMVMIRLWTFKRIALFQLLLFIHVVVGNVYQVFLIQHSLNYFFWLQTHVRENGGQLPDMTQPILFSIVAFSVQPLLFAVLCSYEANLSIKFDQSTAGVATTMFKKTQRLPASALASDTKQIDEKPGEPAPPPATRKPNAMMVINNDLIANFHGLVFSFAMTANATVTVALLLIMMAVKLRLATLFCLAVAIPALTLSLILSGAMGINMMQLQDVMDKRIYMIREIMKGIRIVKCYAWEAAMEDQIRKLRTRELSFLNQYFKLCSNFVALFNIFPRVLTCAGLYGFIRLYGRHDLASIFACLQILASLRQESSLLSNGLQKLVTIRISAARIQAFLHLEEAPVLPGISEPSWVDVWPRSGGSPRSFQLKGSYKFSRETEAPTVLHDISLEVKPGEMVAIVGSVGSGKSTLLEASLGELYPVEAEHAFLSRPHVAGYCAQVPHIAEGTIRENIVFGCPFDEARYWKAISASGLESDLRLLPGGDHAFIGARGISLSGGQKARVALARAAYNPKAELLLLDDPFGSVDAPTGSWILEELLCGPLLQDRARIVALQPEMERLRKFDKVYVMSNGRIVTGGTPSEVAETEEFKTLQRSCSDEEEEETTEIASIGTQKEKGQQRPSGISSQLVPATSLRDSETEGRPSWDMASSYIAIGKWRNLGNSMIFFSLVLFLYLLCDISLANCTNALAINADAPTGKYFSGYLFWLAAGTVFLYIGWYFGAAFTLRISAKIHSDVVKRLLHAPIDRFFDKHPVGRIMNRITMDMTTIDLYLFLKISGSIMILFQTMVPLAYIHSIMPLSMTFLSLPFYYVVASLYTRYQNTTVPLRYCFKTQTSRTQSYLSDVMTNTVVVRGFGEQTRLTQEYAEAVDCSLKADLTDDRLMKRWLCNRVNYLWTFYNSVTYIIGLYNCAWMGPGTLGIALTNLLLLESMIEPSLDMMAGALFELIALARVHEYTEVEQEKPMRRPEDSNLRSYSVRYLRKNQATLTMKAVGEDIQVFVNGRPFLRSTPDLRALMLAEGSECTLQELCPSCSDLSQVPSLHHLVAANDATGSAKAIAEELCKSVRSFLTASAFAAPPQVVLEFQSNWLANGARLDLQDLRAGYAEVPQDVLKGVTFSVEPRMKVAVVGTTGCGKSSMLLALLRIIEPRGGRIIINGIDTKVIGLATLRTALGLVPQEPMLFTGTLRHNLDPFKVYTDGRIKRAVNCCHLESFVNSLPLGLDHQVSDEGGNLSFGQRQLLCLARMVLRQPALLLLDEATSAIDPATQESVQDTINNAFPTSTMLAVAHRLETIMEFDQVVVLDGGRVAEEGPVKEVAAKPGGLFKRMLDAKEKW</sequence>
<feature type="transmembrane region" description="Helical" evidence="10">
    <location>
        <begin position="149"/>
        <end position="167"/>
    </location>
</feature>
<dbReference type="EMBL" id="CAXAMN010001536">
    <property type="protein sequence ID" value="CAK8994938.1"/>
    <property type="molecule type" value="Genomic_DNA"/>
</dbReference>
<dbReference type="InterPro" id="IPR011527">
    <property type="entry name" value="ABC1_TM_dom"/>
</dbReference>
<evidence type="ECO:0000256" key="2">
    <source>
        <dbReference type="ARBA" id="ARBA00009726"/>
    </source>
</evidence>
<dbReference type="Gene3D" id="3.40.50.300">
    <property type="entry name" value="P-loop containing nucleotide triphosphate hydrolases"/>
    <property type="match status" value="2"/>
</dbReference>
<evidence type="ECO:0000256" key="1">
    <source>
        <dbReference type="ARBA" id="ARBA00004141"/>
    </source>
</evidence>
<dbReference type="InterPro" id="IPR050173">
    <property type="entry name" value="ABC_transporter_C-like"/>
</dbReference>
<feature type="transmembrane region" description="Helical" evidence="10">
    <location>
        <begin position="1064"/>
        <end position="1082"/>
    </location>
</feature>
<comment type="caution">
    <text evidence="14">The sequence shown here is derived from an EMBL/GenBank/DDBJ whole genome shotgun (WGS) entry which is preliminary data.</text>
</comment>
<dbReference type="InterPro" id="IPR003439">
    <property type="entry name" value="ABC_transporter-like_ATP-bd"/>
</dbReference>
<dbReference type="SUPFAM" id="SSF52540">
    <property type="entry name" value="P-loop containing nucleoside triphosphate hydrolases"/>
    <property type="match status" value="2"/>
</dbReference>
<dbReference type="InterPro" id="IPR036640">
    <property type="entry name" value="ABC1_TM_sf"/>
</dbReference>
<evidence type="ECO:0000256" key="5">
    <source>
        <dbReference type="ARBA" id="ARBA00022741"/>
    </source>
</evidence>
<dbReference type="SMART" id="SM00382">
    <property type="entry name" value="AAA"/>
    <property type="match status" value="2"/>
</dbReference>
<reference evidence="14 15" key="1">
    <citation type="submission" date="2024-02" db="EMBL/GenBank/DDBJ databases">
        <authorList>
            <person name="Chen Y."/>
            <person name="Shah S."/>
            <person name="Dougan E. K."/>
            <person name="Thang M."/>
            <person name="Chan C."/>
        </authorList>
    </citation>
    <scope>NUCLEOTIDE SEQUENCE [LARGE SCALE GENOMIC DNA]</scope>
</reference>
<feature type="region of interest" description="Disordered" evidence="9">
    <location>
        <begin position="854"/>
        <end position="908"/>
    </location>
</feature>
<feature type="transmembrane region" description="Helical" evidence="10">
    <location>
        <begin position="1155"/>
        <end position="1172"/>
    </location>
</feature>
<feature type="domain" description="ABC transmembrane type-1" evidence="13">
    <location>
        <begin position="928"/>
        <end position="1139"/>
    </location>
</feature>
<feature type="domain" description="ABC transporter" evidence="12">
    <location>
        <begin position="1359"/>
        <end position="1593"/>
    </location>
</feature>
<evidence type="ECO:0000259" key="13">
    <source>
        <dbReference type="PROSITE" id="PS50929"/>
    </source>
</evidence>
<feature type="transmembrane region" description="Helical" evidence="10">
    <location>
        <begin position="968"/>
        <end position="991"/>
    </location>
</feature>
<evidence type="ECO:0000313" key="15">
    <source>
        <dbReference type="Proteomes" id="UP001642484"/>
    </source>
</evidence>
<feature type="domain" description="ABC transporter" evidence="12">
    <location>
        <begin position="632"/>
        <end position="861"/>
    </location>
</feature>
<feature type="chain" id="PRO_5045430597" evidence="11">
    <location>
        <begin position="19"/>
        <end position="1598"/>
    </location>
</feature>
<feature type="transmembrane region" description="Helical" evidence="10">
    <location>
        <begin position="280"/>
        <end position="302"/>
    </location>
</feature>
<dbReference type="PROSITE" id="PS50893">
    <property type="entry name" value="ABC_TRANSPORTER_2"/>
    <property type="match status" value="2"/>
</dbReference>
<keyword evidence="3" id="KW-0813">Transport</keyword>
<feature type="compositionally biased region" description="Polar residues" evidence="9">
    <location>
        <begin position="884"/>
        <end position="895"/>
    </location>
</feature>
<evidence type="ECO:0000256" key="7">
    <source>
        <dbReference type="ARBA" id="ARBA00022989"/>
    </source>
</evidence>
<evidence type="ECO:0000259" key="12">
    <source>
        <dbReference type="PROSITE" id="PS50893"/>
    </source>
</evidence>
<keyword evidence="7 10" id="KW-1133">Transmembrane helix</keyword>
<dbReference type="Gene3D" id="1.20.1560.10">
    <property type="entry name" value="ABC transporter type 1, transmembrane domain"/>
    <property type="match status" value="2"/>
</dbReference>
<protein>
    <submittedName>
        <fullName evidence="14">Uncharacterized protein</fullName>
    </submittedName>
</protein>
<name>A0ABP0HZ08_9DINO</name>
<accession>A0ABP0HZ08</accession>
<keyword evidence="8 10" id="KW-0472">Membrane</keyword>
<dbReference type="Pfam" id="PF00005">
    <property type="entry name" value="ABC_tran"/>
    <property type="match status" value="2"/>
</dbReference>
<evidence type="ECO:0000256" key="11">
    <source>
        <dbReference type="SAM" id="SignalP"/>
    </source>
</evidence>
<evidence type="ECO:0000256" key="10">
    <source>
        <dbReference type="SAM" id="Phobius"/>
    </source>
</evidence>
<keyword evidence="6" id="KW-0067">ATP-binding</keyword>
<evidence type="ECO:0000256" key="9">
    <source>
        <dbReference type="SAM" id="MobiDB-lite"/>
    </source>
</evidence>
<proteinExistence type="inferred from homology"/>
<keyword evidence="5" id="KW-0547">Nucleotide-binding</keyword>
<keyword evidence="11" id="KW-0732">Signal</keyword>
<feature type="region of interest" description="Disordered" evidence="9">
    <location>
        <begin position="377"/>
        <end position="403"/>
    </location>
</feature>
<dbReference type="CDD" id="cd03250">
    <property type="entry name" value="ABCC_MRP_domain1"/>
    <property type="match status" value="1"/>
</dbReference>
<dbReference type="Pfam" id="PF00664">
    <property type="entry name" value="ABC_membrane"/>
    <property type="match status" value="2"/>
</dbReference>
<organism evidence="14 15">
    <name type="scientific">Durusdinium trenchii</name>
    <dbReference type="NCBI Taxonomy" id="1381693"/>
    <lineage>
        <taxon>Eukaryota</taxon>
        <taxon>Sar</taxon>
        <taxon>Alveolata</taxon>
        <taxon>Dinophyceae</taxon>
        <taxon>Suessiales</taxon>
        <taxon>Symbiodiniaceae</taxon>
        <taxon>Durusdinium</taxon>
    </lineage>
</organism>
<keyword evidence="15" id="KW-1185">Reference proteome</keyword>
<dbReference type="PROSITE" id="PS00211">
    <property type="entry name" value="ABC_TRANSPORTER_1"/>
    <property type="match status" value="2"/>
</dbReference>
<feature type="transmembrane region" description="Helical" evidence="10">
    <location>
        <begin position="929"/>
        <end position="948"/>
    </location>
</feature>
<feature type="transmembrane region" description="Helical" evidence="10">
    <location>
        <begin position="449"/>
        <end position="475"/>
    </location>
</feature>
<dbReference type="InterPro" id="IPR003593">
    <property type="entry name" value="AAA+_ATPase"/>
</dbReference>
<dbReference type="SUPFAM" id="SSF90123">
    <property type="entry name" value="ABC transporter transmembrane region"/>
    <property type="match status" value="2"/>
</dbReference>
<keyword evidence="4 10" id="KW-0812">Transmembrane</keyword>
<evidence type="ECO:0000256" key="4">
    <source>
        <dbReference type="ARBA" id="ARBA00022692"/>
    </source>
</evidence>
<feature type="transmembrane region" description="Helical" evidence="10">
    <location>
        <begin position="421"/>
        <end position="443"/>
    </location>
</feature>
<evidence type="ECO:0000256" key="3">
    <source>
        <dbReference type="ARBA" id="ARBA00022448"/>
    </source>
</evidence>
<dbReference type="Proteomes" id="UP001642484">
    <property type="component" value="Unassembled WGS sequence"/>
</dbReference>
<feature type="signal peptide" evidence="11">
    <location>
        <begin position="1"/>
        <end position="18"/>
    </location>
</feature>
<dbReference type="PROSITE" id="PS50929">
    <property type="entry name" value="ABC_TM1F"/>
    <property type="match status" value="2"/>
</dbReference>
<gene>
    <name evidence="14" type="ORF">CCMP2556_LOCUS3846</name>
</gene>
<feature type="transmembrane region" description="Helical" evidence="10">
    <location>
        <begin position="1035"/>
        <end position="1058"/>
    </location>
</feature>
<evidence type="ECO:0000313" key="14">
    <source>
        <dbReference type="EMBL" id="CAK8994938.1"/>
    </source>
</evidence>
<evidence type="ECO:0000256" key="8">
    <source>
        <dbReference type="ARBA" id="ARBA00023136"/>
    </source>
</evidence>